<dbReference type="AlphaFoldDB" id="A0A5B7HB67"/>
<gene>
    <name evidence="2" type="ORF">E2C01_063706</name>
</gene>
<proteinExistence type="predicted"/>
<reference evidence="2 3" key="1">
    <citation type="submission" date="2019-05" db="EMBL/GenBank/DDBJ databases">
        <title>Another draft genome of Portunus trituberculatus and its Hox gene families provides insights of decapod evolution.</title>
        <authorList>
            <person name="Jeong J.-H."/>
            <person name="Song I."/>
            <person name="Kim S."/>
            <person name="Choi T."/>
            <person name="Kim D."/>
            <person name="Ryu S."/>
            <person name="Kim W."/>
        </authorList>
    </citation>
    <scope>NUCLEOTIDE SEQUENCE [LARGE SCALE GENOMIC DNA]</scope>
    <source>
        <tissue evidence="2">Muscle</tissue>
    </source>
</reference>
<feature type="region of interest" description="Disordered" evidence="1">
    <location>
        <begin position="1"/>
        <end position="27"/>
    </location>
</feature>
<organism evidence="2 3">
    <name type="scientific">Portunus trituberculatus</name>
    <name type="common">Swimming crab</name>
    <name type="synonym">Neptunus trituberculatus</name>
    <dbReference type="NCBI Taxonomy" id="210409"/>
    <lineage>
        <taxon>Eukaryota</taxon>
        <taxon>Metazoa</taxon>
        <taxon>Ecdysozoa</taxon>
        <taxon>Arthropoda</taxon>
        <taxon>Crustacea</taxon>
        <taxon>Multicrustacea</taxon>
        <taxon>Malacostraca</taxon>
        <taxon>Eumalacostraca</taxon>
        <taxon>Eucarida</taxon>
        <taxon>Decapoda</taxon>
        <taxon>Pleocyemata</taxon>
        <taxon>Brachyura</taxon>
        <taxon>Eubrachyura</taxon>
        <taxon>Portunoidea</taxon>
        <taxon>Portunidae</taxon>
        <taxon>Portuninae</taxon>
        <taxon>Portunus</taxon>
    </lineage>
</organism>
<dbReference type="EMBL" id="VSRR010029485">
    <property type="protein sequence ID" value="MPC69480.1"/>
    <property type="molecule type" value="Genomic_DNA"/>
</dbReference>
<evidence type="ECO:0000313" key="3">
    <source>
        <dbReference type="Proteomes" id="UP000324222"/>
    </source>
</evidence>
<sequence length="55" mass="6107">MVPSHPDNSVQPASGLSDHPDMWAGLQHPPAYQITKGEPRDISQVQLITCLSWLR</sequence>
<dbReference type="Proteomes" id="UP000324222">
    <property type="component" value="Unassembled WGS sequence"/>
</dbReference>
<comment type="caution">
    <text evidence="2">The sequence shown here is derived from an EMBL/GenBank/DDBJ whole genome shotgun (WGS) entry which is preliminary data.</text>
</comment>
<evidence type="ECO:0000313" key="2">
    <source>
        <dbReference type="EMBL" id="MPC69480.1"/>
    </source>
</evidence>
<name>A0A5B7HB67_PORTR</name>
<evidence type="ECO:0000256" key="1">
    <source>
        <dbReference type="SAM" id="MobiDB-lite"/>
    </source>
</evidence>
<protein>
    <submittedName>
        <fullName evidence="2">Uncharacterized protein</fullName>
    </submittedName>
</protein>
<feature type="compositionally biased region" description="Polar residues" evidence="1">
    <location>
        <begin position="1"/>
        <end position="14"/>
    </location>
</feature>
<keyword evidence="3" id="KW-1185">Reference proteome</keyword>
<accession>A0A5B7HB67</accession>